<dbReference type="InParanoid" id="I2HA84"/>
<protein>
    <submittedName>
        <fullName evidence="2">Negative Effect on Gut development</fullName>
    </submittedName>
</protein>
<dbReference type="CTD" id="185201"/>
<dbReference type="Proteomes" id="UP000001940">
    <property type="component" value="Chromosome V"/>
</dbReference>
<evidence type="ECO:0000313" key="3">
    <source>
        <dbReference type="Proteomes" id="UP000001940"/>
    </source>
</evidence>
<organism evidence="2 3">
    <name type="scientific">Caenorhabditis elegans</name>
    <dbReference type="NCBI Taxonomy" id="6239"/>
    <lineage>
        <taxon>Eukaryota</taxon>
        <taxon>Metazoa</taxon>
        <taxon>Ecdysozoa</taxon>
        <taxon>Nematoda</taxon>
        <taxon>Chromadorea</taxon>
        <taxon>Rhabditida</taxon>
        <taxon>Rhabditina</taxon>
        <taxon>Rhabditomorpha</taxon>
        <taxon>Rhabditoidea</taxon>
        <taxon>Rhabditidae</taxon>
        <taxon>Peloderinae</taxon>
        <taxon>Caenorhabditis</taxon>
    </lineage>
</organism>
<dbReference type="STRING" id="6239.F32D1.6b.1"/>
<dbReference type="OMA" id="SIAMLHS"/>
<dbReference type="EMBL" id="BX284605">
    <property type="protein sequence ID" value="CCH63791.1"/>
    <property type="molecule type" value="Genomic_DNA"/>
</dbReference>
<dbReference type="KEGG" id="cel:CELE_F32D1.6"/>
<sequence length="176" mass="19559">MYSHPALLQFPLMSTDAFYSTAFPTIPGTPNLLGYTAYSPQSIFNDSRPASSVNNTPSTSFNSSIHSRNRSIAMLHSISHILSNDDSLGSTTESSTPSTPEIHPSNAPAKKTIPLVLISDTDEECDKKSRKRRIRSKSSKKSRGIRKSRKHEASDYRKKIMLGTFEGRKIVLKLMK</sequence>
<dbReference type="PaxDb" id="6239-F32D1.6b"/>
<dbReference type="AGR" id="WB:WBGene00017985"/>
<dbReference type="Bgee" id="WBGene00017985">
    <property type="expression patterns" value="Expressed in adult organism and 4 other cell types or tissues"/>
</dbReference>
<dbReference type="FunCoup" id="I2HA84">
    <property type="interactions" value="270"/>
</dbReference>
<name>I2HA84_CAEEL</name>
<evidence type="ECO:0000313" key="4">
    <source>
        <dbReference type="WormBase" id="F32D1.6b"/>
    </source>
</evidence>
<accession>I2HA84</accession>
<gene>
    <name evidence="2 4" type="primary">neg-1</name>
    <name evidence="2" type="ORF">CELE_F32D1.6</name>
    <name evidence="4" type="ORF">F32D1.6</name>
</gene>
<dbReference type="HOGENOM" id="CLU_1620541_0_0_1"/>
<feature type="compositionally biased region" description="Low complexity" evidence="1">
    <location>
        <begin position="90"/>
        <end position="101"/>
    </location>
</feature>
<dbReference type="RefSeq" id="NP_001256036.1">
    <property type="nucleotide sequence ID" value="NM_001269107.2"/>
</dbReference>
<evidence type="ECO:0000256" key="1">
    <source>
        <dbReference type="SAM" id="MobiDB-lite"/>
    </source>
</evidence>
<dbReference type="ExpressionAtlas" id="I2HA84">
    <property type="expression patterns" value="baseline and differential"/>
</dbReference>
<dbReference type="AlphaFoldDB" id="I2HA84"/>
<keyword evidence="3" id="KW-1185">Reference proteome</keyword>
<dbReference type="eggNOG" id="ENOG502TKAN">
    <property type="taxonomic scope" value="Eukaryota"/>
</dbReference>
<feature type="compositionally biased region" description="Basic residues" evidence="1">
    <location>
        <begin position="128"/>
        <end position="150"/>
    </location>
</feature>
<evidence type="ECO:0000313" key="2">
    <source>
        <dbReference type="EMBL" id="CCH63791.1"/>
    </source>
</evidence>
<proteinExistence type="predicted"/>
<feature type="region of interest" description="Disordered" evidence="1">
    <location>
        <begin position="85"/>
        <end position="112"/>
    </location>
</feature>
<dbReference type="WormBase" id="F32D1.6b">
    <property type="protein sequence ID" value="CE47683"/>
    <property type="gene ID" value="WBGene00017985"/>
    <property type="gene designation" value="neg-1"/>
</dbReference>
<reference evidence="2 3" key="1">
    <citation type="journal article" date="1998" name="Science">
        <title>Genome sequence of the nematode C. elegans: a platform for investigating biology.</title>
        <authorList>
            <consortium name="The C. elegans sequencing consortium"/>
            <person name="Sulson J.E."/>
            <person name="Waterston R."/>
        </authorList>
    </citation>
    <scope>NUCLEOTIDE SEQUENCE [LARGE SCALE GENOMIC DNA]</scope>
    <source>
        <strain evidence="2 3">Bristol N2</strain>
    </source>
</reference>
<feature type="region of interest" description="Disordered" evidence="1">
    <location>
        <begin position="124"/>
        <end position="154"/>
    </location>
</feature>
<dbReference type="GeneID" id="185201"/>